<keyword evidence="5" id="KW-0547">Nucleotide-binding</keyword>
<dbReference type="PRINTS" id="PR00344">
    <property type="entry name" value="BCTRLSENSOR"/>
</dbReference>
<dbReference type="InterPro" id="IPR035965">
    <property type="entry name" value="PAS-like_dom_sf"/>
</dbReference>
<keyword evidence="7" id="KW-0067">ATP-binding</keyword>
<feature type="domain" description="PAS" evidence="12">
    <location>
        <begin position="334"/>
        <end position="394"/>
    </location>
</feature>
<dbReference type="InterPro" id="IPR005467">
    <property type="entry name" value="His_kinase_dom"/>
</dbReference>
<dbReference type="SUPFAM" id="SSF55785">
    <property type="entry name" value="PYP-like sensor domain (PAS domain)"/>
    <property type="match status" value="2"/>
</dbReference>
<dbReference type="SUPFAM" id="SSF47384">
    <property type="entry name" value="Homodimeric domain of signal transducing histidine kinase"/>
    <property type="match status" value="1"/>
</dbReference>
<keyword evidence="4" id="KW-0808">Transferase</keyword>
<keyword evidence="14" id="KW-1185">Reference proteome</keyword>
<keyword evidence="3" id="KW-0597">Phosphoprotein</keyword>
<keyword evidence="10" id="KW-1133">Transmembrane helix</keyword>
<protein>
    <recommendedName>
        <fullName evidence="2">histidine kinase</fullName>
        <ecNumber evidence="2">2.7.13.3</ecNumber>
    </recommendedName>
</protein>
<evidence type="ECO:0000256" key="1">
    <source>
        <dbReference type="ARBA" id="ARBA00000085"/>
    </source>
</evidence>
<proteinExistence type="predicted"/>
<dbReference type="InterPro" id="IPR036097">
    <property type="entry name" value="HisK_dim/P_sf"/>
</dbReference>
<name>A0ABX5XSU0_9BACT</name>
<keyword evidence="10" id="KW-0472">Membrane</keyword>
<evidence type="ECO:0000313" key="13">
    <source>
        <dbReference type="EMBL" id="QDV85073.1"/>
    </source>
</evidence>
<dbReference type="InterPro" id="IPR013767">
    <property type="entry name" value="PAS_fold"/>
</dbReference>
<keyword evidence="8" id="KW-0902">Two-component regulatory system</keyword>
<feature type="domain" description="PAS" evidence="12">
    <location>
        <begin position="214"/>
        <end position="266"/>
    </location>
</feature>
<dbReference type="Gene3D" id="3.30.450.20">
    <property type="entry name" value="PAS domain"/>
    <property type="match status" value="2"/>
</dbReference>
<evidence type="ECO:0000313" key="14">
    <source>
        <dbReference type="Proteomes" id="UP000318081"/>
    </source>
</evidence>
<keyword evidence="10" id="KW-0812">Transmembrane</keyword>
<dbReference type="RefSeq" id="WP_145214225.1">
    <property type="nucleotide sequence ID" value="NZ_CP036432.1"/>
</dbReference>
<evidence type="ECO:0000256" key="6">
    <source>
        <dbReference type="ARBA" id="ARBA00022777"/>
    </source>
</evidence>
<dbReference type="Pfam" id="PF00512">
    <property type="entry name" value="HisKA"/>
    <property type="match status" value="1"/>
</dbReference>
<dbReference type="Pfam" id="PF02518">
    <property type="entry name" value="HATPase_c"/>
    <property type="match status" value="1"/>
</dbReference>
<sequence length="709" mass="77022">MKALIRRNAFPIVCSAAVVLTVGSFVIAYRAMSDLPVANQRISLAQVRLQQLGSLRANLAAATSRVRVLNMGGDDQDRLELAEAIARCDQLLGELQTADQPNAPSLLGRIHDGVGDFLELLRSANVAQGSVSDEQLLQLRQESKSLRSRLESLEELLRGQLDKLRGVLDSKRQGALSGLVAGHAVMLAALALLYTARRSEHHRRLVADSKTAEADQRFELLFQSSGDGIIVTDELGRIEVANVAMAEMLGVSADDLPGQALTRFFETTVIDEWLANRLDDPSQHPLLLRRVKVKRTDGEPLLAEISVKPRTDFGIDRLAISVRDVSDQQASRLRLKQHEALLAEIPDPIHVLDAAGRVIYWNRGARQLYGYEASEVIGHTAADLLQIVAPNDHSANVHGSDYDTASRWSGELRATAKDGTRLRIERRRTRLFDEGESIGDVIFDLDLVARTKLQQVERRRQRLESLGALAGGIAHDLNNLLTPILMSGKMLQRDNPNVDRSGLVETIVIGASRGADLISQLLTFARGGDGVHQPIRLQSFLPEIVAIIQRTLPAGISLQLTIEPDLPDISGDETEISQVVMNLAINARDAMSETGVLKIEASLMTLVTERSFSYTTLQPGDYVVISVSDTGTGIPVGIRDRIFDPFFSTKPRGQGTGLGLSTSIGIVKGHDGAIGLQSIVGKGTTISVILPVLPTQEASEPAPADARLT</sequence>
<dbReference type="InterPro" id="IPR036890">
    <property type="entry name" value="HATPase_C_sf"/>
</dbReference>
<dbReference type="EC" id="2.7.13.3" evidence="2"/>
<dbReference type="PROSITE" id="PS50109">
    <property type="entry name" value="HIS_KIN"/>
    <property type="match status" value="1"/>
</dbReference>
<organism evidence="13 14">
    <name type="scientific">Stieleria magnilauensis</name>
    <dbReference type="NCBI Taxonomy" id="2527963"/>
    <lineage>
        <taxon>Bacteria</taxon>
        <taxon>Pseudomonadati</taxon>
        <taxon>Planctomycetota</taxon>
        <taxon>Planctomycetia</taxon>
        <taxon>Pirellulales</taxon>
        <taxon>Pirellulaceae</taxon>
        <taxon>Stieleria</taxon>
    </lineage>
</organism>
<dbReference type="SMART" id="SM00387">
    <property type="entry name" value="HATPase_c"/>
    <property type="match status" value="1"/>
</dbReference>
<dbReference type="SUPFAM" id="SSF55874">
    <property type="entry name" value="ATPase domain of HSP90 chaperone/DNA topoisomerase II/histidine kinase"/>
    <property type="match status" value="1"/>
</dbReference>
<accession>A0ABX5XSU0</accession>
<evidence type="ECO:0000256" key="4">
    <source>
        <dbReference type="ARBA" id="ARBA00022679"/>
    </source>
</evidence>
<evidence type="ECO:0000256" key="10">
    <source>
        <dbReference type="SAM" id="Phobius"/>
    </source>
</evidence>
<evidence type="ECO:0000256" key="5">
    <source>
        <dbReference type="ARBA" id="ARBA00022741"/>
    </source>
</evidence>
<dbReference type="EMBL" id="CP036432">
    <property type="protein sequence ID" value="QDV85073.1"/>
    <property type="molecule type" value="Genomic_DNA"/>
</dbReference>
<dbReference type="Gene3D" id="3.30.565.10">
    <property type="entry name" value="Histidine kinase-like ATPase, C-terminal domain"/>
    <property type="match status" value="1"/>
</dbReference>
<keyword evidence="6" id="KW-0418">Kinase</keyword>
<dbReference type="InterPro" id="IPR004358">
    <property type="entry name" value="Sig_transdc_His_kin-like_C"/>
</dbReference>
<dbReference type="PANTHER" id="PTHR43065:SF46">
    <property type="entry name" value="C4-DICARBOXYLATE TRANSPORT SENSOR PROTEIN DCTB"/>
    <property type="match status" value="1"/>
</dbReference>
<feature type="transmembrane region" description="Helical" evidence="10">
    <location>
        <begin position="12"/>
        <end position="32"/>
    </location>
</feature>
<dbReference type="InterPro" id="IPR000014">
    <property type="entry name" value="PAS"/>
</dbReference>
<dbReference type="InterPro" id="IPR013656">
    <property type="entry name" value="PAS_4"/>
</dbReference>
<feature type="domain" description="Histidine kinase" evidence="11">
    <location>
        <begin position="472"/>
        <end position="694"/>
    </location>
</feature>
<evidence type="ECO:0000259" key="11">
    <source>
        <dbReference type="PROSITE" id="PS50109"/>
    </source>
</evidence>
<dbReference type="CDD" id="cd00130">
    <property type="entry name" value="PAS"/>
    <property type="match status" value="2"/>
</dbReference>
<dbReference type="PROSITE" id="PS50112">
    <property type="entry name" value="PAS"/>
    <property type="match status" value="2"/>
</dbReference>
<dbReference type="SMART" id="SM00091">
    <property type="entry name" value="PAS"/>
    <property type="match status" value="2"/>
</dbReference>
<keyword evidence="9" id="KW-0175">Coiled coil</keyword>
<evidence type="ECO:0000256" key="7">
    <source>
        <dbReference type="ARBA" id="ARBA00022840"/>
    </source>
</evidence>
<reference evidence="13 14" key="1">
    <citation type="submission" date="2019-02" db="EMBL/GenBank/DDBJ databases">
        <title>Deep-cultivation of Planctomycetes and their phenomic and genomic characterization uncovers novel biology.</title>
        <authorList>
            <person name="Wiegand S."/>
            <person name="Jogler M."/>
            <person name="Boedeker C."/>
            <person name="Pinto D."/>
            <person name="Vollmers J."/>
            <person name="Rivas-Marin E."/>
            <person name="Kohn T."/>
            <person name="Peeters S.H."/>
            <person name="Heuer A."/>
            <person name="Rast P."/>
            <person name="Oberbeckmann S."/>
            <person name="Bunk B."/>
            <person name="Jeske O."/>
            <person name="Meyerdierks A."/>
            <person name="Storesund J.E."/>
            <person name="Kallscheuer N."/>
            <person name="Luecker S."/>
            <person name="Lage O.M."/>
            <person name="Pohl T."/>
            <person name="Merkel B.J."/>
            <person name="Hornburger P."/>
            <person name="Mueller R.-W."/>
            <person name="Bruemmer F."/>
            <person name="Labrenz M."/>
            <person name="Spormann A.M."/>
            <person name="Op den Camp H."/>
            <person name="Overmann J."/>
            <person name="Amann R."/>
            <person name="Jetten M.S.M."/>
            <person name="Mascher T."/>
            <person name="Medema M.H."/>
            <person name="Devos D.P."/>
            <person name="Kaster A.-K."/>
            <person name="Ovreas L."/>
            <person name="Rohde M."/>
            <person name="Galperin M.Y."/>
            <person name="Jogler C."/>
        </authorList>
    </citation>
    <scope>NUCLEOTIDE SEQUENCE [LARGE SCALE GENOMIC DNA]</scope>
    <source>
        <strain evidence="13 14">TBK1r</strain>
    </source>
</reference>
<gene>
    <name evidence="13" type="ORF">TBK1r_40270</name>
</gene>
<evidence type="ECO:0000256" key="8">
    <source>
        <dbReference type="ARBA" id="ARBA00023012"/>
    </source>
</evidence>
<dbReference type="Pfam" id="PF08448">
    <property type="entry name" value="PAS_4"/>
    <property type="match status" value="1"/>
</dbReference>
<dbReference type="PANTHER" id="PTHR43065">
    <property type="entry name" value="SENSOR HISTIDINE KINASE"/>
    <property type="match status" value="1"/>
</dbReference>
<feature type="coiled-coil region" evidence="9">
    <location>
        <begin position="136"/>
        <end position="163"/>
    </location>
</feature>
<dbReference type="Pfam" id="PF00989">
    <property type="entry name" value="PAS"/>
    <property type="match status" value="1"/>
</dbReference>
<evidence type="ECO:0000256" key="2">
    <source>
        <dbReference type="ARBA" id="ARBA00012438"/>
    </source>
</evidence>
<dbReference type="InterPro" id="IPR003594">
    <property type="entry name" value="HATPase_dom"/>
</dbReference>
<evidence type="ECO:0000259" key="12">
    <source>
        <dbReference type="PROSITE" id="PS50112"/>
    </source>
</evidence>
<evidence type="ECO:0000256" key="3">
    <source>
        <dbReference type="ARBA" id="ARBA00022553"/>
    </source>
</evidence>
<dbReference type="NCBIfam" id="TIGR00229">
    <property type="entry name" value="sensory_box"/>
    <property type="match status" value="2"/>
</dbReference>
<comment type="catalytic activity">
    <reaction evidence="1">
        <text>ATP + protein L-histidine = ADP + protein N-phospho-L-histidine.</text>
        <dbReference type="EC" id="2.7.13.3"/>
    </reaction>
</comment>
<dbReference type="CDD" id="cd00082">
    <property type="entry name" value="HisKA"/>
    <property type="match status" value="1"/>
</dbReference>
<evidence type="ECO:0000256" key="9">
    <source>
        <dbReference type="SAM" id="Coils"/>
    </source>
</evidence>
<dbReference type="SMART" id="SM00388">
    <property type="entry name" value="HisKA"/>
    <property type="match status" value="1"/>
</dbReference>
<dbReference type="Gene3D" id="1.10.287.130">
    <property type="match status" value="1"/>
</dbReference>
<dbReference type="InterPro" id="IPR003661">
    <property type="entry name" value="HisK_dim/P_dom"/>
</dbReference>
<dbReference type="Proteomes" id="UP000318081">
    <property type="component" value="Chromosome"/>
</dbReference>